<gene>
    <name evidence="8" type="ORF">DZC73_23530</name>
</gene>
<evidence type="ECO:0000256" key="4">
    <source>
        <dbReference type="ARBA" id="ARBA00022729"/>
    </source>
</evidence>
<evidence type="ECO:0000256" key="6">
    <source>
        <dbReference type="ARBA" id="ARBA00049753"/>
    </source>
</evidence>
<accession>A0A3N7HIY0</accession>
<evidence type="ECO:0000256" key="5">
    <source>
        <dbReference type="ARBA" id="ARBA00049629"/>
    </source>
</evidence>
<dbReference type="GO" id="GO:0042597">
    <property type="term" value="C:periplasmic space"/>
    <property type="evidence" value="ECO:0007669"/>
    <property type="project" value="UniProtKB-SubCell"/>
</dbReference>
<organism evidence="8 9">
    <name type="scientific">Piscinibacter terrae</name>
    <dbReference type="NCBI Taxonomy" id="2496871"/>
    <lineage>
        <taxon>Bacteria</taxon>
        <taxon>Pseudomonadati</taxon>
        <taxon>Pseudomonadota</taxon>
        <taxon>Betaproteobacteria</taxon>
        <taxon>Burkholderiales</taxon>
        <taxon>Sphaerotilaceae</taxon>
        <taxon>Piscinibacter</taxon>
    </lineage>
</organism>
<dbReference type="AlphaFoldDB" id="A0A3N7HIY0"/>
<evidence type="ECO:0000313" key="9">
    <source>
        <dbReference type="Proteomes" id="UP000267464"/>
    </source>
</evidence>
<evidence type="ECO:0000256" key="1">
    <source>
        <dbReference type="ARBA" id="ARBA00004418"/>
    </source>
</evidence>
<name>A0A3N7HIY0_9BURK</name>
<reference evidence="8 9" key="2">
    <citation type="submission" date="2018-12" db="EMBL/GenBank/DDBJ databases">
        <title>Rhizobacter gummiphilus sp. nov., a rubber-degrading bacterium isolated from the soil of a botanical garden in Japan.</title>
        <authorList>
            <person name="Shunsuke S.S."/>
        </authorList>
    </citation>
    <scope>NUCLEOTIDE SEQUENCE [LARGE SCALE GENOMIC DNA]</scope>
    <source>
        <strain evidence="8 9">S-16</strain>
    </source>
</reference>
<dbReference type="Pfam" id="PF01547">
    <property type="entry name" value="SBP_bac_1"/>
    <property type="match status" value="1"/>
</dbReference>
<comment type="caution">
    <text evidence="8">The sequence shown here is derived from an EMBL/GenBank/DDBJ whole genome shotgun (WGS) entry which is preliminary data.</text>
</comment>
<keyword evidence="9" id="KW-1185">Reference proteome</keyword>
<protein>
    <recommendedName>
        <fullName evidence="6">Probable sugar-binding periplasmic protein</fullName>
    </recommendedName>
</protein>
<dbReference type="PANTHER" id="PTHR43649:SF28">
    <property type="entry name" value="BINDING PROTEIN COMPONENT OF ABC SUGAR TRANSPORTER-RELATED"/>
    <property type="match status" value="1"/>
</dbReference>
<comment type="subcellular location">
    <subcellularLocation>
        <location evidence="1">Periplasm</location>
    </subcellularLocation>
</comment>
<dbReference type="InterPro" id="IPR006059">
    <property type="entry name" value="SBP"/>
</dbReference>
<dbReference type="Proteomes" id="UP000267464">
    <property type="component" value="Unassembled WGS sequence"/>
</dbReference>
<dbReference type="EMBL" id="QUSW01000008">
    <property type="protein sequence ID" value="RQP21994.1"/>
    <property type="molecule type" value="Genomic_DNA"/>
</dbReference>
<proteinExistence type="inferred from homology"/>
<feature type="signal peptide" evidence="7">
    <location>
        <begin position="1"/>
        <end position="27"/>
    </location>
</feature>
<dbReference type="InterPro" id="IPR050490">
    <property type="entry name" value="Bact_solute-bd_prot1"/>
</dbReference>
<feature type="chain" id="PRO_5018047444" description="Probable sugar-binding periplasmic protein" evidence="7">
    <location>
        <begin position="28"/>
        <end position="433"/>
    </location>
</feature>
<keyword evidence="4 7" id="KW-0732">Signal</keyword>
<dbReference type="Gene3D" id="3.40.190.10">
    <property type="entry name" value="Periplasmic binding protein-like II"/>
    <property type="match status" value="2"/>
</dbReference>
<evidence type="ECO:0000313" key="8">
    <source>
        <dbReference type="EMBL" id="RQP21994.1"/>
    </source>
</evidence>
<dbReference type="PANTHER" id="PTHR43649">
    <property type="entry name" value="ARABINOSE-BINDING PROTEIN-RELATED"/>
    <property type="match status" value="1"/>
</dbReference>
<evidence type="ECO:0000256" key="2">
    <source>
        <dbReference type="ARBA" id="ARBA00008520"/>
    </source>
</evidence>
<evidence type="ECO:0000256" key="7">
    <source>
        <dbReference type="SAM" id="SignalP"/>
    </source>
</evidence>
<keyword evidence="3" id="KW-0813">Transport</keyword>
<sequence length="433" mass="46693">MSSSLTRRLIKASAIAAACLINVPAFAGQVEVLHWWTSGGESKSVEELKRLLAAQGHTWRDFAVAGGGGDTAMAVLRQRVLAGNPPAAAQIKGPAIQEWGKLNVLADLDDVATEQKWDAQLPKVVANVMKVNGHYVAAPVNVHRVNWLWINREALRKTGSKVPNTWDEFFSVAEKMKANGIIPVAHGGQSWQEFTTFESVVLGVAGAEFYRRAFVQLDPTALKSNTMASALQTFRRIKDYTDAKAPGRDWNVATGMVIKGEAGMQFMGDWAKGEFLAAGKQPAKDFVCVAAPGTARAFTFNVDSFAMFRLKDPSAVKAQKALAATIMRSDFQQTFNLNKGSIPVGTGVQMDKFDLCAQESAAYFAATAMINTLVPSIAHLMAQPAPIETALREVVAAYWNNDRMTTEEAMIKMVSGVAKAKQPVAAGNAAKAS</sequence>
<comment type="function">
    <text evidence="5">Part of a binding-protein-dependent transport system for a sugar.</text>
</comment>
<dbReference type="SUPFAM" id="SSF53850">
    <property type="entry name" value="Periplasmic binding protein-like II"/>
    <property type="match status" value="1"/>
</dbReference>
<comment type="similarity">
    <text evidence="2">Belongs to the bacterial solute-binding protein 1 family.</text>
</comment>
<evidence type="ECO:0000256" key="3">
    <source>
        <dbReference type="ARBA" id="ARBA00022448"/>
    </source>
</evidence>
<reference evidence="8 9" key="1">
    <citation type="submission" date="2018-08" db="EMBL/GenBank/DDBJ databases">
        <authorList>
            <person name="Khan S.A."/>
            <person name="Jeon C.O."/>
            <person name="Chun B.H."/>
            <person name="Jeong S.E."/>
        </authorList>
    </citation>
    <scope>NUCLEOTIDE SEQUENCE [LARGE SCALE GENOMIC DNA]</scope>
    <source>
        <strain evidence="8 9">S-16</strain>
    </source>
</reference>
<dbReference type="OrthoDB" id="5580590at2"/>
<dbReference type="RefSeq" id="WP_124542834.1">
    <property type="nucleotide sequence ID" value="NZ_QUSW01000008.1"/>
</dbReference>